<dbReference type="OMA" id="FGHAYIH"/>
<dbReference type="VEuPathDB" id="FungiDB:SDRG_11620"/>
<evidence type="ECO:0000313" key="2">
    <source>
        <dbReference type="Proteomes" id="UP000030762"/>
    </source>
</evidence>
<dbReference type="Proteomes" id="UP000030762">
    <property type="component" value="Unassembled WGS sequence"/>
</dbReference>
<dbReference type="AlphaFoldDB" id="T0Q7H7"/>
<accession>T0Q7H7</accession>
<dbReference type="InParanoid" id="T0Q7H7"/>
<dbReference type="RefSeq" id="XP_008615887.1">
    <property type="nucleotide sequence ID" value="XM_008617665.1"/>
</dbReference>
<dbReference type="eggNOG" id="ENOG502RJP0">
    <property type="taxonomic scope" value="Eukaryota"/>
</dbReference>
<protein>
    <submittedName>
        <fullName evidence="1">Uncharacterized protein</fullName>
    </submittedName>
</protein>
<organism evidence="1 2">
    <name type="scientific">Saprolegnia diclina (strain VS20)</name>
    <dbReference type="NCBI Taxonomy" id="1156394"/>
    <lineage>
        <taxon>Eukaryota</taxon>
        <taxon>Sar</taxon>
        <taxon>Stramenopiles</taxon>
        <taxon>Oomycota</taxon>
        <taxon>Saprolegniomycetes</taxon>
        <taxon>Saprolegniales</taxon>
        <taxon>Saprolegniaceae</taxon>
        <taxon>Saprolegnia</taxon>
    </lineage>
</organism>
<dbReference type="EMBL" id="JH767174">
    <property type="protein sequence ID" value="EQC30561.1"/>
    <property type="molecule type" value="Genomic_DNA"/>
</dbReference>
<evidence type="ECO:0000313" key="1">
    <source>
        <dbReference type="EMBL" id="EQC30561.1"/>
    </source>
</evidence>
<dbReference type="STRING" id="1156394.T0Q7H7"/>
<sequence length="258" mass="28221">MAADASAGSVPALMNYLHPGFNLASLPNPSLMMGAMQNIAARPPPRAPDEPKLQVLKEVAVAKHSQRNVLSFQVKAGAAALYSILQPTTIAYEAPDVTWVKLLEAVALIPSGRPQEILQLLHEAYRLLPLGDFRILFARDFRDELAASASVSSARDGVVLKNKVNVFLRAFMADPVHGYTLAKQHVHDDLYIDDPVSTPVGPGLVRGYRSNDGFFVVLFPFGHAYIHESSLRRVPSRLLNDLVVQRRGDGVASRPLVR</sequence>
<gene>
    <name evidence="1" type="ORF">SDRG_11620</name>
</gene>
<name>T0Q7H7_SAPDV</name>
<dbReference type="GeneID" id="19952347"/>
<proteinExistence type="predicted"/>
<reference evidence="1 2" key="1">
    <citation type="submission" date="2012-04" db="EMBL/GenBank/DDBJ databases">
        <title>The Genome Sequence of Saprolegnia declina VS20.</title>
        <authorList>
            <consortium name="The Broad Institute Genome Sequencing Platform"/>
            <person name="Russ C."/>
            <person name="Nusbaum C."/>
            <person name="Tyler B."/>
            <person name="van West P."/>
            <person name="Dieguez-Uribeondo J."/>
            <person name="de Bruijn I."/>
            <person name="Tripathy S."/>
            <person name="Jiang R."/>
            <person name="Young S.K."/>
            <person name="Zeng Q."/>
            <person name="Gargeya S."/>
            <person name="Fitzgerald M."/>
            <person name="Haas B."/>
            <person name="Abouelleil A."/>
            <person name="Alvarado L."/>
            <person name="Arachchi H.M."/>
            <person name="Berlin A."/>
            <person name="Chapman S.B."/>
            <person name="Goldberg J."/>
            <person name="Griggs A."/>
            <person name="Gujja S."/>
            <person name="Hansen M."/>
            <person name="Howarth C."/>
            <person name="Imamovic A."/>
            <person name="Larimer J."/>
            <person name="McCowen C."/>
            <person name="Montmayeur A."/>
            <person name="Murphy C."/>
            <person name="Neiman D."/>
            <person name="Pearson M."/>
            <person name="Priest M."/>
            <person name="Roberts A."/>
            <person name="Saif S."/>
            <person name="Shea T."/>
            <person name="Sisk P."/>
            <person name="Sykes S."/>
            <person name="Wortman J."/>
            <person name="Nusbaum C."/>
            <person name="Birren B."/>
        </authorList>
    </citation>
    <scope>NUCLEOTIDE SEQUENCE [LARGE SCALE GENOMIC DNA]</scope>
    <source>
        <strain evidence="1 2">VS20</strain>
    </source>
</reference>
<dbReference type="OrthoDB" id="164177at2759"/>
<keyword evidence="2" id="KW-1185">Reference proteome</keyword>